<evidence type="ECO:0000313" key="2">
    <source>
        <dbReference type="Proteomes" id="UP000485058"/>
    </source>
</evidence>
<name>A0A699ZWJ6_HAELA</name>
<comment type="caution">
    <text evidence="1">The sequence shown here is derived from an EMBL/GenBank/DDBJ whole genome shotgun (WGS) entry which is preliminary data.</text>
</comment>
<reference evidence="1 2" key="1">
    <citation type="submission" date="2020-02" db="EMBL/GenBank/DDBJ databases">
        <title>Draft genome sequence of Haematococcus lacustris strain NIES-144.</title>
        <authorList>
            <person name="Morimoto D."/>
            <person name="Nakagawa S."/>
            <person name="Yoshida T."/>
            <person name="Sawayama S."/>
        </authorList>
    </citation>
    <scope>NUCLEOTIDE SEQUENCE [LARGE SCALE GENOMIC DNA]</scope>
    <source>
        <strain evidence="1 2">NIES-144</strain>
    </source>
</reference>
<feature type="non-terminal residue" evidence="1">
    <location>
        <position position="1"/>
    </location>
</feature>
<keyword evidence="2" id="KW-1185">Reference proteome</keyword>
<sequence length="49" mass="5475">MGRQPPAPFFTAWVCGHTSTAYDPFLDLSLDLVTASQAKEELQELQQHV</sequence>
<protein>
    <submittedName>
        <fullName evidence="1">Uncharacterized protein</fullName>
    </submittedName>
</protein>
<dbReference type="AlphaFoldDB" id="A0A699ZWJ6"/>
<evidence type="ECO:0000313" key="1">
    <source>
        <dbReference type="EMBL" id="GFH20312.1"/>
    </source>
</evidence>
<proteinExistence type="predicted"/>
<gene>
    <name evidence="1" type="ORF">HaLaN_17412</name>
</gene>
<dbReference type="EMBL" id="BLLF01001613">
    <property type="protein sequence ID" value="GFH20312.1"/>
    <property type="molecule type" value="Genomic_DNA"/>
</dbReference>
<dbReference type="Proteomes" id="UP000485058">
    <property type="component" value="Unassembled WGS sequence"/>
</dbReference>
<organism evidence="1 2">
    <name type="scientific">Haematococcus lacustris</name>
    <name type="common">Green alga</name>
    <name type="synonym">Haematococcus pluvialis</name>
    <dbReference type="NCBI Taxonomy" id="44745"/>
    <lineage>
        <taxon>Eukaryota</taxon>
        <taxon>Viridiplantae</taxon>
        <taxon>Chlorophyta</taxon>
        <taxon>core chlorophytes</taxon>
        <taxon>Chlorophyceae</taxon>
        <taxon>CS clade</taxon>
        <taxon>Chlamydomonadales</taxon>
        <taxon>Haematococcaceae</taxon>
        <taxon>Haematococcus</taxon>
    </lineage>
</organism>
<feature type="non-terminal residue" evidence="1">
    <location>
        <position position="49"/>
    </location>
</feature>
<accession>A0A699ZWJ6</accession>